<dbReference type="SMART" id="SM00020">
    <property type="entry name" value="Tryp_SPc"/>
    <property type="match status" value="1"/>
</dbReference>
<reference evidence="12 13" key="1">
    <citation type="submission" date="2020-02" db="EMBL/GenBank/DDBJ databases">
        <authorList>
            <person name="Ferguson B K."/>
        </authorList>
    </citation>
    <scope>NUCLEOTIDE SEQUENCE [LARGE SCALE GENOMIC DNA]</scope>
</reference>
<evidence type="ECO:0000256" key="3">
    <source>
        <dbReference type="ARBA" id="ARBA00022525"/>
    </source>
</evidence>
<evidence type="ECO:0000256" key="1">
    <source>
        <dbReference type="ARBA" id="ARBA00004239"/>
    </source>
</evidence>
<keyword evidence="7" id="KW-1015">Disulfide bond</keyword>
<dbReference type="Gene3D" id="2.40.10.10">
    <property type="entry name" value="Trypsin-like serine proteases"/>
    <property type="match status" value="1"/>
</dbReference>
<evidence type="ECO:0000256" key="4">
    <source>
        <dbReference type="ARBA" id="ARBA00022670"/>
    </source>
</evidence>
<evidence type="ECO:0000256" key="9">
    <source>
        <dbReference type="RuleBase" id="RU363034"/>
    </source>
</evidence>
<protein>
    <recommendedName>
        <fullName evidence="8">chymotrypsin</fullName>
        <ecNumber evidence="8">3.4.21.1</ecNumber>
    </recommendedName>
</protein>
<dbReference type="Proteomes" id="UP000479190">
    <property type="component" value="Unassembled WGS sequence"/>
</dbReference>
<dbReference type="AlphaFoldDB" id="A0A6H5I4N0"/>
<keyword evidence="4 9" id="KW-0645">Protease</keyword>
<dbReference type="GO" id="GO:0005576">
    <property type="term" value="C:extracellular region"/>
    <property type="evidence" value="ECO:0007669"/>
    <property type="project" value="UniProtKB-SubCell"/>
</dbReference>
<dbReference type="InterPro" id="IPR043504">
    <property type="entry name" value="Peptidase_S1_PA_chymotrypsin"/>
</dbReference>
<dbReference type="Pfam" id="PF00089">
    <property type="entry name" value="Trypsin"/>
    <property type="match status" value="1"/>
</dbReference>
<evidence type="ECO:0000256" key="7">
    <source>
        <dbReference type="ARBA" id="ARBA00023157"/>
    </source>
</evidence>
<dbReference type="PANTHER" id="PTHR24276">
    <property type="entry name" value="POLYSERASE-RELATED"/>
    <property type="match status" value="1"/>
</dbReference>
<proteinExistence type="inferred from homology"/>
<dbReference type="EMBL" id="CADCXV010000645">
    <property type="protein sequence ID" value="CAB0031451.1"/>
    <property type="molecule type" value="Genomic_DNA"/>
</dbReference>
<evidence type="ECO:0000313" key="12">
    <source>
        <dbReference type="EMBL" id="CAB0031451.1"/>
    </source>
</evidence>
<feature type="domain" description="Peptidase S1" evidence="11">
    <location>
        <begin position="25"/>
        <end position="263"/>
    </location>
</feature>
<evidence type="ECO:0000256" key="6">
    <source>
        <dbReference type="ARBA" id="ARBA00022825"/>
    </source>
</evidence>
<evidence type="ECO:0000313" key="13">
    <source>
        <dbReference type="Proteomes" id="UP000479190"/>
    </source>
</evidence>
<dbReference type="PROSITE" id="PS50240">
    <property type="entry name" value="TRYPSIN_DOM"/>
    <property type="match status" value="1"/>
</dbReference>
<dbReference type="EC" id="3.4.21.1" evidence="8"/>
<dbReference type="InterPro" id="IPR009003">
    <property type="entry name" value="Peptidase_S1_PA"/>
</dbReference>
<feature type="signal peptide" evidence="10">
    <location>
        <begin position="1"/>
        <end position="19"/>
    </location>
</feature>
<evidence type="ECO:0000256" key="5">
    <source>
        <dbReference type="ARBA" id="ARBA00022801"/>
    </source>
</evidence>
<sequence>MKWLLVCALCLLTVSQVRSFYVTRIVNGTDAKLGEIPFQVSLRDLSSGKSRHFCGGSVLNENYVVTAAHCVYGQNDEDSKKMRVEVGSIYLDKPYQTHKVEKVIVHKGFNPFKSLKNDVALIKVTKPFVFSARVQPVPLPELHTKILANSKATVSGWGGRGGEIQGLPNTLQKATIRIADQAYCKKVMIQEHEEIFPTQICANDPTMRKGQCNGDSGGPLMVNGKLTGIVSWSIKDPYCASTTYPGVYTRVPEFVDWILEHAK</sequence>
<feature type="chain" id="PRO_5026160906" description="chymotrypsin" evidence="10">
    <location>
        <begin position="20"/>
        <end position="263"/>
    </location>
</feature>
<dbReference type="OrthoDB" id="8440449at2759"/>
<dbReference type="SUPFAM" id="SSF50494">
    <property type="entry name" value="Trypsin-like serine proteases"/>
    <property type="match status" value="1"/>
</dbReference>
<dbReference type="InterPro" id="IPR001254">
    <property type="entry name" value="Trypsin_dom"/>
</dbReference>
<dbReference type="CDD" id="cd00190">
    <property type="entry name" value="Tryp_SPc"/>
    <property type="match status" value="1"/>
</dbReference>
<dbReference type="FunFam" id="2.40.10.10:FF:000047">
    <property type="entry name" value="Trypsin eta"/>
    <property type="match status" value="1"/>
</dbReference>
<name>A0A6H5I4N0_9HYME</name>
<keyword evidence="3" id="KW-0964">Secreted</keyword>
<keyword evidence="13" id="KW-1185">Reference proteome</keyword>
<comment type="subcellular location">
    <subcellularLocation>
        <location evidence="1">Secreted</location>
        <location evidence="1">Extracellular space</location>
    </subcellularLocation>
</comment>
<dbReference type="InterPro" id="IPR001314">
    <property type="entry name" value="Peptidase_S1A"/>
</dbReference>
<dbReference type="PRINTS" id="PR00722">
    <property type="entry name" value="CHYMOTRYPSIN"/>
</dbReference>
<dbReference type="PROSITE" id="PS00134">
    <property type="entry name" value="TRYPSIN_HIS"/>
    <property type="match status" value="1"/>
</dbReference>
<keyword evidence="10" id="KW-0732">Signal</keyword>
<dbReference type="PANTHER" id="PTHR24276:SF98">
    <property type="entry name" value="FI18310P1-RELATED"/>
    <property type="match status" value="1"/>
</dbReference>
<dbReference type="PROSITE" id="PS00135">
    <property type="entry name" value="TRYPSIN_SER"/>
    <property type="match status" value="1"/>
</dbReference>
<evidence type="ECO:0000259" key="11">
    <source>
        <dbReference type="PROSITE" id="PS50240"/>
    </source>
</evidence>
<organism evidence="12 13">
    <name type="scientific">Trichogramma brassicae</name>
    <dbReference type="NCBI Taxonomy" id="86971"/>
    <lineage>
        <taxon>Eukaryota</taxon>
        <taxon>Metazoa</taxon>
        <taxon>Ecdysozoa</taxon>
        <taxon>Arthropoda</taxon>
        <taxon>Hexapoda</taxon>
        <taxon>Insecta</taxon>
        <taxon>Pterygota</taxon>
        <taxon>Neoptera</taxon>
        <taxon>Endopterygota</taxon>
        <taxon>Hymenoptera</taxon>
        <taxon>Apocrita</taxon>
        <taxon>Proctotrupomorpha</taxon>
        <taxon>Chalcidoidea</taxon>
        <taxon>Trichogrammatidae</taxon>
        <taxon>Trichogramma</taxon>
    </lineage>
</organism>
<comment type="similarity">
    <text evidence="2">Belongs to the peptidase S1 family.</text>
</comment>
<dbReference type="GO" id="GO:0016485">
    <property type="term" value="P:protein processing"/>
    <property type="evidence" value="ECO:0007669"/>
    <property type="project" value="UniProtKB-ARBA"/>
</dbReference>
<dbReference type="GO" id="GO:0004252">
    <property type="term" value="F:serine-type endopeptidase activity"/>
    <property type="evidence" value="ECO:0007669"/>
    <property type="project" value="UniProtKB-EC"/>
</dbReference>
<keyword evidence="5 9" id="KW-0378">Hydrolase</keyword>
<evidence type="ECO:0000256" key="8">
    <source>
        <dbReference type="ARBA" id="ARBA00044036"/>
    </source>
</evidence>
<evidence type="ECO:0000256" key="10">
    <source>
        <dbReference type="SAM" id="SignalP"/>
    </source>
</evidence>
<gene>
    <name evidence="12" type="ORF">TBRA_LOCUS3420</name>
</gene>
<dbReference type="InterPro" id="IPR018114">
    <property type="entry name" value="TRYPSIN_HIS"/>
</dbReference>
<dbReference type="InterPro" id="IPR050430">
    <property type="entry name" value="Peptidase_S1"/>
</dbReference>
<keyword evidence="6 9" id="KW-0720">Serine protease</keyword>
<dbReference type="InterPro" id="IPR033116">
    <property type="entry name" value="TRYPSIN_SER"/>
</dbReference>
<evidence type="ECO:0000256" key="2">
    <source>
        <dbReference type="ARBA" id="ARBA00007664"/>
    </source>
</evidence>
<accession>A0A6H5I4N0</accession>